<organism evidence="2 3">
    <name type="scientific">Pseudooceanicola marinus</name>
    <dbReference type="NCBI Taxonomy" id="396013"/>
    <lineage>
        <taxon>Bacteria</taxon>
        <taxon>Pseudomonadati</taxon>
        <taxon>Pseudomonadota</taxon>
        <taxon>Alphaproteobacteria</taxon>
        <taxon>Rhodobacterales</taxon>
        <taxon>Paracoccaceae</taxon>
        <taxon>Pseudooceanicola</taxon>
    </lineage>
</organism>
<protein>
    <recommendedName>
        <fullName evidence="4">Component of SufBCD complex</fullName>
    </recommendedName>
</protein>
<evidence type="ECO:0008006" key="4">
    <source>
        <dbReference type="Google" id="ProtNLM"/>
    </source>
</evidence>
<evidence type="ECO:0000313" key="3">
    <source>
        <dbReference type="Proteomes" id="UP000193963"/>
    </source>
</evidence>
<name>A0A1X7A8D1_9RHOB</name>
<keyword evidence="1" id="KW-0472">Membrane</keyword>
<reference evidence="2 3" key="1">
    <citation type="submission" date="2017-03" db="EMBL/GenBank/DDBJ databases">
        <authorList>
            <person name="Afonso C.L."/>
            <person name="Miller P.J."/>
            <person name="Scott M.A."/>
            <person name="Spackman E."/>
            <person name="Goraichik I."/>
            <person name="Dimitrov K.M."/>
            <person name="Suarez D.L."/>
            <person name="Swayne D.E."/>
        </authorList>
    </citation>
    <scope>NUCLEOTIDE SEQUENCE [LARGE SCALE GENOMIC DNA]</scope>
    <source>
        <strain evidence="2 3">CECT 7751</strain>
    </source>
</reference>
<sequence length="175" mass="19542">MGSMATTLELIDLRSFSNLWFWIALAVVWSSASHWVLGVPFDLVLRAHRRGGSVEEDLRDLIRINVNRMLYIADAAGEIAVGVMSFLLTVLAILGFFYWVEFAQALLLIGLPLTIVWILSVRTARKIALAPQTTAELYLRLRRLRFVIQVIGMLSVLTTSFWGMYVNASVGVLGG</sequence>
<evidence type="ECO:0000256" key="1">
    <source>
        <dbReference type="SAM" id="Phobius"/>
    </source>
</evidence>
<keyword evidence="1" id="KW-0812">Transmembrane</keyword>
<proteinExistence type="predicted"/>
<dbReference type="AlphaFoldDB" id="A0A1X7A8D1"/>
<dbReference type="Proteomes" id="UP000193963">
    <property type="component" value="Unassembled WGS sequence"/>
</dbReference>
<keyword evidence="1" id="KW-1133">Transmembrane helix</keyword>
<evidence type="ECO:0000313" key="2">
    <source>
        <dbReference type="EMBL" id="SLN72609.1"/>
    </source>
</evidence>
<feature type="transmembrane region" description="Helical" evidence="1">
    <location>
        <begin position="79"/>
        <end position="99"/>
    </location>
</feature>
<gene>
    <name evidence="2" type="ORF">PSM7751_03936</name>
</gene>
<keyword evidence="3" id="KW-1185">Reference proteome</keyword>
<dbReference type="EMBL" id="FWFN01000010">
    <property type="protein sequence ID" value="SLN72609.1"/>
    <property type="molecule type" value="Genomic_DNA"/>
</dbReference>
<accession>A0A1X7A8D1</accession>
<feature type="transmembrane region" description="Helical" evidence="1">
    <location>
        <begin position="144"/>
        <end position="165"/>
    </location>
</feature>
<feature type="transmembrane region" description="Helical" evidence="1">
    <location>
        <begin position="105"/>
        <end position="124"/>
    </location>
</feature>
<feature type="transmembrane region" description="Helical" evidence="1">
    <location>
        <begin position="20"/>
        <end position="41"/>
    </location>
</feature>